<dbReference type="Gene3D" id="3.90.1150.30">
    <property type="match status" value="1"/>
</dbReference>
<dbReference type="InterPro" id="IPR038056">
    <property type="entry name" value="YjbR-like_sf"/>
</dbReference>
<dbReference type="RefSeq" id="WP_344794866.1">
    <property type="nucleotide sequence ID" value="NZ_BAABAU010000001.1"/>
</dbReference>
<protein>
    <submittedName>
        <fullName evidence="2">Uncharacterized protein</fullName>
    </submittedName>
</protein>
<dbReference type="Proteomes" id="UP001501594">
    <property type="component" value="Unassembled WGS sequence"/>
</dbReference>
<accession>A0ABP8E1E0</accession>
<organism evidence="2 3">
    <name type="scientific">Frondihabitans peucedani</name>
    <dbReference type="NCBI Taxonomy" id="598626"/>
    <lineage>
        <taxon>Bacteria</taxon>
        <taxon>Bacillati</taxon>
        <taxon>Actinomycetota</taxon>
        <taxon>Actinomycetes</taxon>
        <taxon>Micrococcales</taxon>
        <taxon>Microbacteriaceae</taxon>
        <taxon>Frondihabitans</taxon>
    </lineage>
</organism>
<keyword evidence="3" id="KW-1185">Reference proteome</keyword>
<evidence type="ECO:0000313" key="3">
    <source>
        <dbReference type="Proteomes" id="UP001501594"/>
    </source>
</evidence>
<comment type="caution">
    <text evidence="2">The sequence shown here is derived from an EMBL/GenBank/DDBJ whole genome shotgun (WGS) entry which is preliminary data.</text>
</comment>
<evidence type="ECO:0000313" key="2">
    <source>
        <dbReference type="EMBL" id="GAA4266015.1"/>
    </source>
</evidence>
<proteinExistence type="predicted"/>
<evidence type="ECO:0000256" key="1">
    <source>
        <dbReference type="SAM" id="MobiDB-lite"/>
    </source>
</evidence>
<name>A0ABP8E1E0_9MICO</name>
<feature type="region of interest" description="Disordered" evidence="1">
    <location>
        <begin position="1"/>
        <end position="21"/>
    </location>
</feature>
<sequence length="166" mass="18691">MRSVAPLRPNRPAEGSDASDAAVTDRIPAEFYWPQGRRLTVKETIRFLDSFKGVTNEIPEHGQTDFLFSGEVFARVDTTRRRGAAITIATTLDKARALEVEYESVQSRPEGDCHWRVSVDLRGDIPDDILALLVIESYHHIRFEHPYLHGSGAMGAFVAGQKRRKK</sequence>
<reference evidence="3" key="1">
    <citation type="journal article" date="2019" name="Int. J. Syst. Evol. Microbiol.">
        <title>The Global Catalogue of Microorganisms (GCM) 10K type strain sequencing project: providing services to taxonomists for standard genome sequencing and annotation.</title>
        <authorList>
            <consortium name="The Broad Institute Genomics Platform"/>
            <consortium name="The Broad Institute Genome Sequencing Center for Infectious Disease"/>
            <person name="Wu L."/>
            <person name="Ma J."/>
        </authorList>
    </citation>
    <scope>NUCLEOTIDE SEQUENCE [LARGE SCALE GENOMIC DNA]</scope>
    <source>
        <strain evidence="3">JCM 17442</strain>
    </source>
</reference>
<dbReference type="EMBL" id="BAABAU010000001">
    <property type="protein sequence ID" value="GAA4266015.1"/>
    <property type="molecule type" value="Genomic_DNA"/>
</dbReference>
<gene>
    <name evidence="2" type="ORF">GCM10022256_16270</name>
</gene>